<feature type="chain" id="PRO_5038394844" evidence="6">
    <location>
        <begin position="22"/>
        <end position="268"/>
    </location>
</feature>
<evidence type="ECO:0000313" key="7">
    <source>
        <dbReference type="EMBL" id="HIW00186.1"/>
    </source>
</evidence>
<dbReference type="Pfam" id="PF06629">
    <property type="entry name" value="MipA"/>
    <property type="match status" value="1"/>
</dbReference>
<dbReference type="Gene3D" id="2.40.160.20">
    <property type="match status" value="1"/>
</dbReference>
<protein>
    <submittedName>
        <fullName evidence="7">MipA/OmpV family protein</fullName>
    </submittedName>
</protein>
<evidence type="ECO:0000256" key="2">
    <source>
        <dbReference type="ARBA" id="ARBA00005722"/>
    </source>
</evidence>
<comment type="caution">
    <text evidence="7">The sequence shown here is derived from an EMBL/GenBank/DDBJ whole genome shotgun (WGS) entry which is preliminary data.</text>
</comment>
<reference evidence="7" key="2">
    <citation type="submission" date="2021-04" db="EMBL/GenBank/DDBJ databases">
        <authorList>
            <person name="Gilroy R."/>
        </authorList>
    </citation>
    <scope>NUCLEOTIDE SEQUENCE</scope>
    <source>
        <strain evidence="7">ChiHecec2B26-446</strain>
    </source>
</reference>
<comment type="similarity">
    <text evidence="2">Belongs to the MipA/OmpV family.</text>
</comment>
<dbReference type="EMBL" id="DXHV01000036">
    <property type="protein sequence ID" value="HIW00186.1"/>
    <property type="molecule type" value="Genomic_DNA"/>
</dbReference>
<dbReference type="SUPFAM" id="SSF56925">
    <property type="entry name" value="OMPA-like"/>
    <property type="match status" value="1"/>
</dbReference>
<keyword evidence="5" id="KW-0998">Cell outer membrane</keyword>
<evidence type="ECO:0000313" key="8">
    <source>
        <dbReference type="Proteomes" id="UP000886752"/>
    </source>
</evidence>
<comment type="subcellular location">
    <subcellularLocation>
        <location evidence="1">Cell outer membrane</location>
    </subcellularLocation>
</comment>
<evidence type="ECO:0000256" key="6">
    <source>
        <dbReference type="SAM" id="SignalP"/>
    </source>
</evidence>
<name>A0A9D1TQ73_9BACT</name>
<dbReference type="AlphaFoldDB" id="A0A9D1TQ73"/>
<gene>
    <name evidence="7" type="ORF">H9894_03235</name>
</gene>
<dbReference type="Proteomes" id="UP000886752">
    <property type="component" value="Unassembled WGS sequence"/>
</dbReference>
<dbReference type="InterPro" id="IPR010583">
    <property type="entry name" value="MipA"/>
</dbReference>
<evidence type="ECO:0000256" key="5">
    <source>
        <dbReference type="ARBA" id="ARBA00023237"/>
    </source>
</evidence>
<evidence type="ECO:0000256" key="1">
    <source>
        <dbReference type="ARBA" id="ARBA00004442"/>
    </source>
</evidence>
<keyword evidence="3 6" id="KW-0732">Signal</keyword>
<organism evidence="7 8">
    <name type="scientific">Candidatus Desulfovibrio intestinipullorum</name>
    <dbReference type="NCBI Taxonomy" id="2838536"/>
    <lineage>
        <taxon>Bacteria</taxon>
        <taxon>Pseudomonadati</taxon>
        <taxon>Thermodesulfobacteriota</taxon>
        <taxon>Desulfovibrionia</taxon>
        <taxon>Desulfovibrionales</taxon>
        <taxon>Desulfovibrionaceae</taxon>
        <taxon>Desulfovibrio</taxon>
    </lineage>
</organism>
<dbReference type="GO" id="GO:0009252">
    <property type="term" value="P:peptidoglycan biosynthetic process"/>
    <property type="evidence" value="ECO:0007669"/>
    <property type="project" value="TreeGrafter"/>
</dbReference>
<accession>A0A9D1TQ73</accession>
<dbReference type="GO" id="GO:0009279">
    <property type="term" value="C:cell outer membrane"/>
    <property type="evidence" value="ECO:0007669"/>
    <property type="project" value="UniProtKB-SubCell"/>
</dbReference>
<proteinExistence type="inferred from homology"/>
<feature type="signal peptide" evidence="6">
    <location>
        <begin position="1"/>
        <end position="21"/>
    </location>
</feature>
<sequence length="268" mass="29707">MRRFLLLLLLLALLAPCAVQAESPARNDGPGEPFWKSINLSLLAGFDAGIGGSATSNEYRGMRSDGTFLPLIGYEGKRFYLRGVSGGVHLFRNAWFEFNAQLSYLPQHFYAGNSDSRAMRRLDDRYSSMLAGLNARLMSPIGILTLTGSTDVLGYSNGFIVDGNYSYPLVFDRLSLVPTVGLQWTDANYTDYYYGISASESRKSGLSEYDPSSSVAPYGQLSARFSFTDHWSAFASFRATFLDKEITNSPMVETSEKYSVGLGLMYRF</sequence>
<dbReference type="PANTHER" id="PTHR38776:SF1">
    <property type="entry name" value="MLTA-INTERACTING PROTEIN-RELATED"/>
    <property type="match status" value="1"/>
</dbReference>
<dbReference type="PANTHER" id="PTHR38776">
    <property type="entry name" value="MLTA-INTERACTING PROTEIN-RELATED"/>
    <property type="match status" value="1"/>
</dbReference>
<evidence type="ECO:0000256" key="3">
    <source>
        <dbReference type="ARBA" id="ARBA00022729"/>
    </source>
</evidence>
<keyword evidence="4" id="KW-0472">Membrane</keyword>
<dbReference type="InterPro" id="IPR011250">
    <property type="entry name" value="OMP/PagP_B-barrel"/>
</dbReference>
<reference evidence="7" key="1">
    <citation type="journal article" date="2021" name="PeerJ">
        <title>Extensive microbial diversity within the chicken gut microbiome revealed by metagenomics and culture.</title>
        <authorList>
            <person name="Gilroy R."/>
            <person name="Ravi A."/>
            <person name="Getino M."/>
            <person name="Pursley I."/>
            <person name="Horton D.L."/>
            <person name="Alikhan N.F."/>
            <person name="Baker D."/>
            <person name="Gharbi K."/>
            <person name="Hall N."/>
            <person name="Watson M."/>
            <person name="Adriaenssens E.M."/>
            <person name="Foster-Nyarko E."/>
            <person name="Jarju S."/>
            <person name="Secka A."/>
            <person name="Antonio M."/>
            <person name="Oren A."/>
            <person name="Chaudhuri R.R."/>
            <person name="La Ragione R."/>
            <person name="Hildebrand F."/>
            <person name="Pallen M.J."/>
        </authorList>
    </citation>
    <scope>NUCLEOTIDE SEQUENCE</scope>
    <source>
        <strain evidence="7">ChiHecec2B26-446</strain>
    </source>
</reference>
<evidence type="ECO:0000256" key="4">
    <source>
        <dbReference type="ARBA" id="ARBA00023136"/>
    </source>
</evidence>